<organism evidence="4 5">
    <name type="scientific">Neofusicoccum ribis</name>
    <dbReference type="NCBI Taxonomy" id="45134"/>
    <lineage>
        <taxon>Eukaryota</taxon>
        <taxon>Fungi</taxon>
        <taxon>Dikarya</taxon>
        <taxon>Ascomycota</taxon>
        <taxon>Pezizomycotina</taxon>
        <taxon>Dothideomycetes</taxon>
        <taxon>Dothideomycetes incertae sedis</taxon>
        <taxon>Botryosphaeriales</taxon>
        <taxon>Botryosphaeriaceae</taxon>
        <taxon>Neofusicoccum</taxon>
    </lineage>
</organism>
<feature type="region of interest" description="Disordered" evidence="2">
    <location>
        <begin position="198"/>
        <end position="256"/>
    </location>
</feature>
<evidence type="ECO:0000259" key="3">
    <source>
        <dbReference type="PROSITE" id="PS50048"/>
    </source>
</evidence>
<feature type="compositionally biased region" description="Low complexity" evidence="2">
    <location>
        <begin position="117"/>
        <end position="132"/>
    </location>
</feature>
<feature type="region of interest" description="Disordered" evidence="2">
    <location>
        <begin position="93"/>
        <end position="181"/>
    </location>
</feature>
<accession>A0ABR3SPT7</accession>
<name>A0ABR3SPT7_9PEZI</name>
<feature type="region of interest" description="Disordered" evidence="2">
    <location>
        <begin position="602"/>
        <end position="624"/>
    </location>
</feature>
<dbReference type="InterPro" id="IPR001138">
    <property type="entry name" value="Zn2Cys6_DnaBD"/>
</dbReference>
<feature type="region of interest" description="Disordered" evidence="2">
    <location>
        <begin position="1"/>
        <end position="24"/>
    </location>
</feature>
<proteinExistence type="predicted"/>
<dbReference type="Gene3D" id="4.10.240.10">
    <property type="entry name" value="Zn(2)-C6 fungal-type DNA-binding domain"/>
    <property type="match status" value="1"/>
</dbReference>
<dbReference type="PROSITE" id="PS50048">
    <property type="entry name" value="ZN2_CY6_FUNGAL_2"/>
    <property type="match status" value="1"/>
</dbReference>
<dbReference type="SMART" id="SM00066">
    <property type="entry name" value="GAL4"/>
    <property type="match status" value="1"/>
</dbReference>
<keyword evidence="1" id="KW-0539">Nucleus</keyword>
<sequence>MDFSTTPATQPAMKTGFKTGRRQHRSCDQCRKGKRACDVAFAKEPGANSDDIAALGPCSNCKRTGKNCTLQWLRAVHRASLRPRPDFAAAAADRPKLEDTPAPPQPQPQSVAHRPQQRQQQQQQQRAAAYPYPYSPPVDDPVLQALLPPPAQLPAHNPNHNPNPSPADQWPSSGFDCLPLRAAQDPLDDDFHFDDIQRQDLPQPDYQPPAFPYAAPSTSSSGHSSSGNGNGNGLYLPSGAAWECDDDESPESVEQAVEDAFAETPTDLMAFGRPARFSQSQSQSQGARSPSAASFSSFLEHLQPSHLQSRLSSSMNQSVLTKGLWKVYHDSFENALSCWLTEKTCPYTYKMLPAAGDAAGCESLSEVWGPSWVRPLGAQPAASLLLTELQGNRIVGRVCHLDKSWSKLRNRPVPQAEDRAASRALQLSIMAFATQWAQGSQRSSAEYSFGGMDGSAFPLDGEFDRMLQESFWHQARRALQDAADCESFRVVLAHVIFSFTQKPLNLDQHADVNGETGCDDTSKLDDIIDSEGPPIFLEAATRQVFAHRAKLHRMMGRNGSASPVSKLESVDRKTFDMMFWLCVMFDTLSAVMNDRPLVVSDKDSKIHPDRPKNNGQTGHNGFSAHSTGDLFTDGAFSPTLPEEPQSDLWGDLFLKTKPIRWNQGIPRWPCSYEEAATTLCNAAPVKVLLYRKVARLQTLMSRVTTKPEKMEASITESIKVYQHWNHTYGQFFVDCINDHDNLPARIQSWYVILSGHWHLAALSLADMIQRIDEGGMGMEAQQKHREQSRLCIMLRKENAFAVSDLGRVSSPNVDSSFAKAREFHFAVNKGALLTEPWTVVLVRSFAKAARVLLDSVPVPSQLPPGSIPVNMNAANEYMRRCEHCIKALWYLGRKSDMAYLAATFLSNSLKAKATKLSPRQSNAAPRRPTMDSNFYNPWQGWENGRMDTSVYASL</sequence>
<feature type="domain" description="Zn(2)-C6 fungal-type" evidence="3">
    <location>
        <begin position="26"/>
        <end position="70"/>
    </location>
</feature>
<evidence type="ECO:0000256" key="2">
    <source>
        <dbReference type="SAM" id="MobiDB-lite"/>
    </source>
</evidence>
<comment type="caution">
    <text evidence="4">The sequence shown here is derived from an EMBL/GenBank/DDBJ whole genome shotgun (WGS) entry which is preliminary data.</text>
</comment>
<feature type="compositionally biased region" description="Low complexity" evidence="2">
    <location>
        <begin position="153"/>
        <end position="162"/>
    </location>
</feature>
<evidence type="ECO:0000313" key="4">
    <source>
        <dbReference type="EMBL" id="KAL1626482.1"/>
    </source>
</evidence>
<dbReference type="Proteomes" id="UP001521116">
    <property type="component" value="Unassembled WGS sequence"/>
</dbReference>
<dbReference type="SUPFAM" id="SSF57701">
    <property type="entry name" value="Zn2/Cys6 DNA-binding domain"/>
    <property type="match status" value="1"/>
</dbReference>
<dbReference type="InterPro" id="IPR036864">
    <property type="entry name" value="Zn2-C6_fun-type_DNA-bd_sf"/>
</dbReference>
<protein>
    <recommendedName>
        <fullName evidence="3">Zn(2)-C6 fungal-type domain-containing protein</fullName>
    </recommendedName>
</protein>
<feature type="compositionally biased region" description="Basic and acidic residues" evidence="2">
    <location>
        <begin position="602"/>
        <end position="612"/>
    </location>
</feature>
<keyword evidence="5" id="KW-1185">Reference proteome</keyword>
<feature type="compositionally biased region" description="Polar residues" evidence="2">
    <location>
        <begin position="613"/>
        <end position="624"/>
    </location>
</feature>
<gene>
    <name evidence="4" type="ORF">SLS56_006793</name>
</gene>
<reference evidence="4 5" key="1">
    <citation type="submission" date="2024-02" db="EMBL/GenBank/DDBJ databases">
        <title>De novo assembly and annotation of 12 fungi associated with fruit tree decline syndrome in Ontario, Canada.</title>
        <authorList>
            <person name="Sulman M."/>
            <person name="Ellouze W."/>
            <person name="Ilyukhin E."/>
        </authorList>
    </citation>
    <scope>NUCLEOTIDE SEQUENCE [LARGE SCALE GENOMIC DNA]</scope>
    <source>
        <strain evidence="4 5">M1-105</strain>
    </source>
</reference>
<feature type="compositionally biased region" description="Acidic residues" evidence="2">
    <location>
        <begin position="243"/>
        <end position="256"/>
    </location>
</feature>
<feature type="compositionally biased region" description="Low complexity" evidence="2">
    <location>
        <begin position="217"/>
        <end position="227"/>
    </location>
</feature>
<dbReference type="EMBL" id="JAJVDC020000081">
    <property type="protein sequence ID" value="KAL1626482.1"/>
    <property type="molecule type" value="Genomic_DNA"/>
</dbReference>
<dbReference type="CDD" id="cd00067">
    <property type="entry name" value="GAL4"/>
    <property type="match status" value="1"/>
</dbReference>
<evidence type="ECO:0000256" key="1">
    <source>
        <dbReference type="ARBA" id="ARBA00023242"/>
    </source>
</evidence>
<evidence type="ECO:0000313" key="5">
    <source>
        <dbReference type="Proteomes" id="UP001521116"/>
    </source>
</evidence>